<dbReference type="InterPro" id="IPR013083">
    <property type="entry name" value="Znf_RING/FYVE/PHD"/>
</dbReference>
<evidence type="ECO:0000313" key="4">
    <source>
        <dbReference type="Proteomes" id="UP000777438"/>
    </source>
</evidence>
<sequence>MSSGKRRPSVLEGHYAPYRFTITLMVDPSQAGHKRPKNKKRKCQHRVEQAEMQTFPFLPSAHTALALYYSVDPKIEWQNMTRYNSFVLNRVKYYSDSFVRVANECTIERQRAAMNLSKDGLVKNSENDWVAWILEIRAANEHRVYARVYWMYSPDELPAETICGKKRIQGRQPYHGRNELIASNHMDIINVVSIIEPATVGQWIESDDDETMDELYWRQTFNYLDSQLSPVKLLCECKTPENPDRTLIGCTSTTCGKWMHQECLHHDVLMRVYNRLGTEKPQQSESMTDLREDNDSNPTRPLSPKDVEKEEMQPIIDEVDEDVHVQEATPPTPRAFTLRTKVLSANAQAKPPTNKSCKKSTDSEPYLGLFEATLKLDDGPTTWTIRDLRENVLGSEKIWDERVHCLLCGVIIG</sequence>
<protein>
    <recommendedName>
        <fullName evidence="2">BAH domain-containing protein</fullName>
    </recommendedName>
</protein>
<keyword evidence="4" id="KW-1185">Reference proteome</keyword>
<evidence type="ECO:0000256" key="1">
    <source>
        <dbReference type="SAM" id="MobiDB-lite"/>
    </source>
</evidence>
<dbReference type="Proteomes" id="UP000777438">
    <property type="component" value="Unassembled WGS sequence"/>
</dbReference>
<dbReference type="InterPro" id="IPR043151">
    <property type="entry name" value="BAH_sf"/>
</dbReference>
<dbReference type="InterPro" id="IPR011011">
    <property type="entry name" value="Znf_FYVE_PHD"/>
</dbReference>
<dbReference type="SUPFAM" id="SSF57903">
    <property type="entry name" value="FYVE/PHD zinc finger"/>
    <property type="match status" value="1"/>
</dbReference>
<dbReference type="PROSITE" id="PS51038">
    <property type="entry name" value="BAH"/>
    <property type="match status" value="1"/>
</dbReference>
<proteinExistence type="predicted"/>
<organism evidence="3 4">
    <name type="scientific">Thelonectria olida</name>
    <dbReference type="NCBI Taxonomy" id="1576542"/>
    <lineage>
        <taxon>Eukaryota</taxon>
        <taxon>Fungi</taxon>
        <taxon>Dikarya</taxon>
        <taxon>Ascomycota</taxon>
        <taxon>Pezizomycotina</taxon>
        <taxon>Sordariomycetes</taxon>
        <taxon>Hypocreomycetidae</taxon>
        <taxon>Hypocreales</taxon>
        <taxon>Nectriaceae</taxon>
        <taxon>Thelonectria</taxon>
    </lineage>
</organism>
<accession>A0A9P8VUJ3</accession>
<dbReference type="CDD" id="cd04370">
    <property type="entry name" value="BAH"/>
    <property type="match status" value="1"/>
</dbReference>
<feature type="region of interest" description="Disordered" evidence="1">
    <location>
        <begin position="279"/>
        <end position="309"/>
    </location>
</feature>
<reference evidence="3 4" key="1">
    <citation type="journal article" date="2021" name="Nat. Commun.">
        <title>Genetic determinants of endophytism in the Arabidopsis root mycobiome.</title>
        <authorList>
            <person name="Mesny F."/>
            <person name="Miyauchi S."/>
            <person name="Thiergart T."/>
            <person name="Pickel B."/>
            <person name="Atanasova L."/>
            <person name="Karlsson M."/>
            <person name="Huettel B."/>
            <person name="Barry K.W."/>
            <person name="Haridas S."/>
            <person name="Chen C."/>
            <person name="Bauer D."/>
            <person name="Andreopoulos W."/>
            <person name="Pangilinan J."/>
            <person name="LaButti K."/>
            <person name="Riley R."/>
            <person name="Lipzen A."/>
            <person name="Clum A."/>
            <person name="Drula E."/>
            <person name="Henrissat B."/>
            <person name="Kohler A."/>
            <person name="Grigoriev I.V."/>
            <person name="Martin F.M."/>
            <person name="Hacquard S."/>
        </authorList>
    </citation>
    <scope>NUCLEOTIDE SEQUENCE [LARGE SCALE GENOMIC DNA]</scope>
    <source>
        <strain evidence="3 4">MPI-CAGE-CH-0241</strain>
    </source>
</reference>
<feature type="domain" description="BAH" evidence="2">
    <location>
        <begin position="105"/>
        <end position="232"/>
    </location>
</feature>
<dbReference type="InterPro" id="IPR001025">
    <property type="entry name" value="BAH_dom"/>
</dbReference>
<dbReference type="GO" id="GO:0003682">
    <property type="term" value="F:chromatin binding"/>
    <property type="evidence" value="ECO:0007669"/>
    <property type="project" value="InterPro"/>
</dbReference>
<name>A0A9P8VUJ3_9HYPO</name>
<evidence type="ECO:0000259" key="2">
    <source>
        <dbReference type="PROSITE" id="PS51038"/>
    </source>
</evidence>
<dbReference type="PANTHER" id="PTHR46364">
    <property type="entry name" value="OS08G0421900 PROTEIN"/>
    <property type="match status" value="1"/>
</dbReference>
<dbReference type="EMBL" id="JAGPYM010000045">
    <property type="protein sequence ID" value="KAH6873609.1"/>
    <property type="molecule type" value="Genomic_DNA"/>
</dbReference>
<dbReference type="Gene3D" id="2.30.30.490">
    <property type="match status" value="1"/>
</dbReference>
<dbReference type="OrthoDB" id="5001978at2759"/>
<dbReference type="Gene3D" id="3.30.40.10">
    <property type="entry name" value="Zinc/RING finger domain, C3HC4 (zinc finger)"/>
    <property type="match status" value="1"/>
</dbReference>
<gene>
    <name evidence="3" type="ORF">B0T10DRAFT_234709</name>
</gene>
<evidence type="ECO:0000313" key="3">
    <source>
        <dbReference type="EMBL" id="KAH6873609.1"/>
    </source>
</evidence>
<dbReference type="AlphaFoldDB" id="A0A9P8VUJ3"/>
<comment type="caution">
    <text evidence="3">The sequence shown here is derived from an EMBL/GenBank/DDBJ whole genome shotgun (WGS) entry which is preliminary data.</text>
</comment>